<evidence type="ECO:0000256" key="5">
    <source>
        <dbReference type="ARBA" id="ARBA00023049"/>
    </source>
</evidence>
<dbReference type="SUPFAM" id="SSF102712">
    <property type="entry name" value="JAB1/MPN domain"/>
    <property type="match status" value="1"/>
</dbReference>
<reference evidence="7 8" key="1">
    <citation type="submission" date="2020-08" db="EMBL/GenBank/DDBJ databases">
        <title>Genomic Encyclopedia of Type Strains, Phase IV (KMG-IV): sequencing the most valuable type-strain genomes for metagenomic binning, comparative biology and taxonomic classification.</title>
        <authorList>
            <person name="Goeker M."/>
        </authorList>
    </citation>
    <scope>NUCLEOTIDE SEQUENCE [LARGE SCALE GENOMIC DNA]</scope>
    <source>
        <strain evidence="7 8">DSM 101791</strain>
    </source>
</reference>
<dbReference type="GO" id="GO:0046872">
    <property type="term" value="F:metal ion binding"/>
    <property type="evidence" value="ECO:0007669"/>
    <property type="project" value="UniProtKB-KW"/>
</dbReference>
<keyword evidence="4" id="KW-0862">Zinc</keyword>
<evidence type="ECO:0000313" key="8">
    <source>
        <dbReference type="Proteomes" id="UP000525389"/>
    </source>
</evidence>
<dbReference type="Proteomes" id="UP000525389">
    <property type="component" value="Unassembled WGS sequence"/>
</dbReference>
<proteinExistence type="predicted"/>
<keyword evidence="3" id="KW-0378">Hydrolase</keyword>
<dbReference type="GO" id="GO:0006508">
    <property type="term" value="P:proteolysis"/>
    <property type="evidence" value="ECO:0007669"/>
    <property type="project" value="UniProtKB-KW"/>
</dbReference>
<accession>A0A7W8LNR2</accession>
<dbReference type="Pfam" id="PF14464">
    <property type="entry name" value="Prok-JAB"/>
    <property type="match status" value="1"/>
</dbReference>
<name>A0A7W8LNR2_9DEIO</name>
<evidence type="ECO:0000256" key="4">
    <source>
        <dbReference type="ARBA" id="ARBA00022833"/>
    </source>
</evidence>
<dbReference type="Gene3D" id="3.40.140.10">
    <property type="entry name" value="Cytidine Deaminase, domain 2"/>
    <property type="match status" value="1"/>
</dbReference>
<dbReference type="RefSeq" id="WP_184024645.1">
    <property type="nucleotide sequence ID" value="NZ_JACHFN010000001.1"/>
</dbReference>
<feature type="domain" description="JAB" evidence="6">
    <location>
        <begin position="26"/>
        <end position="145"/>
    </location>
</feature>
<sequence>MTSLVFRAPNRHRLGLTAEVLDVLLAYRQTAADLPEAGGVMLGRFMREGGDVIVDRVTGPLPGDRRSRKRFFRSEAPHQAVVTAEWEASGGIRTYIGEWHTHPEPFPTPSGTDLRDWRRRLRRDVFHGDVLRFVIVGQEEVGAWMLPRGATAPLKLEQETNE</sequence>
<dbReference type="AlphaFoldDB" id="A0A7W8LNR2"/>
<organism evidence="7 8">
    <name type="scientific">Deinococcus budaensis</name>
    <dbReference type="NCBI Taxonomy" id="1665626"/>
    <lineage>
        <taxon>Bacteria</taxon>
        <taxon>Thermotogati</taxon>
        <taxon>Deinococcota</taxon>
        <taxon>Deinococci</taxon>
        <taxon>Deinococcales</taxon>
        <taxon>Deinococcaceae</taxon>
        <taxon>Deinococcus</taxon>
    </lineage>
</organism>
<keyword evidence="8" id="KW-1185">Reference proteome</keyword>
<dbReference type="EMBL" id="JACHFN010000001">
    <property type="protein sequence ID" value="MBB5232971.1"/>
    <property type="molecule type" value="Genomic_DNA"/>
</dbReference>
<evidence type="ECO:0000256" key="2">
    <source>
        <dbReference type="ARBA" id="ARBA00022723"/>
    </source>
</evidence>
<keyword evidence="2" id="KW-0479">Metal-binding</keyword>
<gene>
    <name evidence="7" type="ORF">HNQ09_000388</name>
</gene>
<keyword evidence="1" id="KW-0645">Protease</keyword>
<evidence type="ECO:0000313" key="7">
    <source>
        <dbReference type="EMBL" id="MBB5232971.1"/>
    </source>
</evidence>
<comment type="caution">
    <text evidence="7">The sequence shown here is derived from an EMBL/GenBank/DDBJ whole genome shotgun (WGS) entry which is preliminary data.</text>
</comment>
<protein>
    <submittedName>
        <fullName evidence="7">Integrative and conjugative element protein (TIGR02256 family)</fullName>
    </submittedName>
</protein>
<evidence type="ECO:0000256" key="1">
    <source>
        <dbReference type="ARBA" id="ARBA00022670"/>
    </source>
</evidence>
<dbReference type="InterPro" id="IPR028090">
    <property type="entry name" value="JAB_dom_prok"/>
</dbReference>
<evidence type="ECO:0000259" key="6">
    <source>
        <dbReference type="Pfam" id="PF14464"/>
    </source>
</evidence>
<dbReference type="GO" id="GO:0008237">
    <property type="term" value="F:metallopeptidase activity"/>
    <property type="evidence" value="ECO:0007669"/>
    <property type="project" value="UniProtKB-KW"/>
</dbReference>
<evidence type="ECO:0000256" key="3">
    <source>
        <dbReference type="ARBA" id="ARBA00022801"/>
    </source>
</evidence>
<keyword evidence="5" id="KW-0482">Metalloprotease</keyword>